<reference evidence="8" key="1">
    <citation type="submission" date="2021-01" db="EMBL/GenBank/DDBJ databases">
        <title>Whole genome shotgun sequence of Dactylosporangium siamense NBRC 106093.</title>
        <authorList>
            <person name="Komaki H."/>
            <person name="Tamura T."/>
        </authorList>
    </citation>
    <scope>NUCLEOTIDE SEQUENCE</scope>
    <source>
        <strain evidence="8">NBRC 106093</strain>
    </source>
</reference>
<feature type="transmembrane region" description="Helical" evidence="6">
    <location>
        <begin position="9"/>
        <end position="27"/>
    </location>
</feature>
<evidence type="ECO:0000256" key="2">
    <source>
        <dbReference type="ARBA" id="ARBA00022475"/>
    </source>
</evidence>
<accession>A0A919PUU9</accession>
<comment type="caution">
    <text evidence="8">The sequence shown here is derived from an EMBL/GenBank/DDBJ whole genome shotgun (WGS) entry which is preliminary data.</text>
</comment>
<evidence type="ECO:0000259" key="7">
    <source>
        <dbReference type="Pfam" id="PF13396"/>
    </source>
</evidence>
<dbReference type="GO" id="GO:0005886">
    <property type="term" value="C:plasma membrane"/>
    <property type="evidence" value="ECO:0007669"/>
    <property type="project" value="UniProtKB-SubCell"/>
</dbReference>
<evidence type="ECO:0000313" key="8">
    <source>
        <dbReference type="EMBL" id="GIG48830.1"/>
    </source>
</evidence>
<dbReference type="AlphaFoldDB" id="A0A919PUU9"/>
<feature type="transmembrane region" description="Helical" evidence="6">
    <location>
        <begin position="47"/>
        <end position="65"/>
    </location>
</feature>
<keyword evidence="4 6" id="KW-1133">Transmembrane helix</keyword>
<keyword evidence="3 6" id="KW-0812">Transmembrane</keyword>
<sequence>MEDFSFGDVILSTLWFMLVFAWIWLMISILTDVFRDHSMSGWGKAGWTVFLIVLPWVGALVYLITRGPSMNARARERARAQDAEVREYVRSAAGTSSPADELGKLADLQRRGILTEAEYARAKSAVLEQSQNGAGARR</sequence>
<evidence type="ECO:0000256" key="4">
    <source>
        <dbReference type="ARBA" id="ARBA00022989"/>
    </source>
</evidence>
<keyword evidence="9" id="KW-1185">Reference proteome</keyword>
<dbReference type="InterPro" id="IPR027379">
    <property type="entry name" value="CLS_N"/>
</dbReference>
<comment type="subcellular location">
    <subcellularLocation>
        <location evidence="1">Cell membrane</location>
        <topology evidence="1">Multi-pass membrane protein</topology>
    </subcellularLocation>
</comment>
<evidence type="ECO:0000256" key="5">
    <source>
        <dbReference type="ARBA" id="ARBA00023136"/>
    </source>
</evidence>
<evidence type="ECO:0000256" key="6">
    <source>
        <dbReference type="SAM" id="Phobius"/>
    </source>
</evidence>
<dbReference type="EMBL" id="BONQ01000108">
    <property type="protein sequence ID" value="GIG48830.1"/>
    <property type="molecule type" value="Genomic_DNA"/>
</dbReference>
<organism evidence="8 9">
    <name type="scientific">Dactylosporangium siamense</name>
    <dbReference type="NCBI Taxonomy" id="685454"/>
    <lineage>
        <taxon>Bacteria</taxon>
        <taxon>Bacillati</taxon>
        <taxon>Actinomycetota</taxon>
        <taxon>Actinomycetes</taxon>
        <taxon>Micromonosporales</taxon>
        <taxon>Micromonosporaceae</taxon>
        <taxon>Dactylosporangium</taxon>
    </lineage>
</organism>
<gene>
    <name evidence="8" type="ORF">Dsi01nite_068710</name>
</gene>
<feature type="domain" description="Cardiolipin synthase N-terminal" evidence="7">
    <location>
        <begin position="21"/>
        <end position="66"/>
    </location>
</feature>
<keyword evidence="2" id="KW-1003">Cell membrane</keyword>
<keyword evidence="5 6" id="KW-0472">Membrane</keyword>
<name>A0A919PUU9_9ACTN</name>
<evidence type="ECO:0000313" key="9">
    <source>
        <dbReference type="Proteomes" id="UP000660611"/>
    </source>
</evidence>
<evidence type="ECO:0000256" key="1">
    <source>
        <dbReference type="ARBA" id="ARBA00004651"/>
    </source>
</evidence>
<protein>
    <submittedName>
        <fullName evidence="8">Membrane protein</fullName>
    </submittedName>
</protein>
<dbReference type="Proteomes" id="UP000660611">
    <property type="component" value="Unassembled WGS sequence"/>
</dbReference>
<evidence type="ECO:0000256" key="3">
    <source>
        <dbReference type="ARBA" id="ARBA00022692"/>
    </source>
</evidence>
<proteinExistence type="predicted"/>
<dbReference type="Pfam" id="PF13396">
    <property type="entry name" value="PLDc_N"/>
    <property type="match status" value="1"/>
</dbReference>